<accession>A0AAV7TQN9</accession>
<proteinExistence type="predicted"/>
<gene>
    <name evidence="2" type="ORF">NDU88_003456</name>
</gene>
<dbReference type="Proteomes" id="UP001066276">
    <property type="component" value="Chromosome 3_2"/>
</dbReference>
<evidence type="ECO:0000313" key="3">
    <source>
        <dbReference type="Proteomes" id="UP001066276"/>
    </source>
</evidence>
<organism evidence="2 3">
    <name type="scientific">Pleurodeles waltl</name>
    <name type="common">Iberian ribbed newt</name>
    <dbReference type="NCBI Taxonomy" id="8319"/>
    <lineage>
        <taxon>Eukaryota</taxon>
        <taxon>Metazoa</taxon>
        <taxon>Chordata</taxon>
        <taxon>Craniata</taxon>
        <taxon>Vertebrata</taxon>
        <taxon>Euteleostomi</taxon>
        <taxon>Amphibia</taxon>
        <taxon>Batrachia</taxon>
        <taxon>Caudata</taxon>
        <taxon>Salamandroidea</taxon>
        <taxon>Salamandridae</taxon>
        <taxon>Pleurodelinae</taxon>
        <taxon>Pleurodeles</taxon>
    </lineage>
</organism>
<reference evidence="2" key="1">
    <citation type="journal article" date="2022" name="bioRxiv">
        <title>Sequencing and chromosome-scale assembly of the giantPleurodeles waltlgenome.</title>
        <authorList>
            <person name="Brown T."/>
            <person name="Elewa A."/>
            <person name="Iarovenko S."/>
            <person name="Subramanian E."/>
            <person name="Araus A.J."/>
            <person name="Petzold A."/>
            <person name="Susuki M."/>
            <person name="Suzuki K.-i.T."/>
            <person name="Hayashi T."/>
            <person name="Toyoda A."/>
            <person name="Oliveira C."/>
            <person name="Osipova E."/>
            <person name="Leigh N.D."/>
            <person name="Simon A."/>
            <person name="Yun M.H."/>
        </authorList>
    </citation>
    <scope>NUCLEOTIDE SEQUENCE</scope>
    <source>
        <strain evidence="2">20211129_DDA</strain>
        <tissue evidence="2">Liver</tissue>
    </source>
</reference>
<dbReference type="AlphaFoldDB" id="A0AAV7TQN9"/>
<dbReference type="EMBL" id="JANPWB010000006">
    <property type="protein sequence ID" value="KAJ1178209.1"/>
    <property type="molecule type" value="Genomic_DNA"/>
</dbReference>
<comment type="caution">
    <text evidence="2">The sequence shown here is derived from an EMBL/GenBank/DDBJ whole genome shotgun (WGS) entry which is preliminary data.</text>
</comment>
<feature type="region of interest" description="Disordered" evidence="1">
    <location>
        <begin position="130"/>
        <end position="155"/>
    </location>
</feature>
<name>A0AAV7TQN9_PLEWA</name>
<keyword evidence="3" id="KW-1185">Reference proteome</keyword>
<evidence type="ECO:0000256" key="1">
    <source>
        <dbReference type="SAM" id="MobiDB-lite"/>
    </source>
</evidence>
<evidence type="ECO:0000313" key="2">
    <source>
        <dbReference type="EMBL" id="KAJ1178209.1"/>
    </source>
</evidence>
<feature type="region of interest" description="Disordered" evidence="1">
    <location>
        <begin position="43"/>
        <end position="78"/>
    </location>
</feature>
<sequence length="181" mass="20306">MASPRWEVDFSLSRAFDVRWGLVDAGESESDWDMGTRLMKPLLDENKDPCAERGLPQGQESSRKPYNNGDATLLTARERDSIYNQPLGPRRRSHSAPVTALPKAPYHLAVRDASLLPSREKDSIYYRTLGPRRRSQSAPVTAPHKMTHHPAAQDASLLTLRERDSTVKLWAPEGGPRVHLS</sequence>
<protein>
    <submittedName>
        <fullName evidence="2">Uncharacterized protein</fullName>
    </submittedName>
</protein>